<dbReference type="Proteomes" id="UP000054144">
    <property type="component" value="Unassembled WGS sequence"/>
</dbReference>
<dbReference type="PANTHER" id="PTHR33266">
    <property type="entry name" value="CHROMOSOME 15, WHOLE GENOME SHOTGUN SEQUENCE"/>
    <property type="match status" value="1"/>
</dbReference>
<keyword evidence="2" id="KW-1185">Reference proteome</keyword>
<gene>
    <name evidence="1" type="ORF">FISHEDRAFT_68784</name>
</gene>
<evidence type="ECO:0000313" key="1">
    <source>
        <dbReference type="EMBL" id="KIY53569.1"/>
    </source>
</evidence>
<sequence>MLETRKLRKSSLDASNEYDVFSTFMWFVGERLTGCTGIAELTPAAKFAVLSQRFPLEFKVYSDAEREQVERHLRVCVSIDKPFVSMVTTNSSEPVLSEAACFFMRQADFNAPDTLLEVMRGFSIDKGDCGELIVLLLLTLARDQAAGASSFLDHEGFFGVVPFLKALFACPAKESSADMEDVLETRPSVYRAEHEKNISLKDAFENTFMHFNHFVKRGEEDGLDFAYILGFLARNAAVMCSKSQPGINGAIPMVSGTMILRTKTGLFLFRVKNDDDGYSASPDVKLYATMDPRSFGFEDLDVPVIRVVFSLGGRRPALRVLPQSSEPGAFTSYDIWASGLSEEVFCACKDNVCVWQELLAASYGWKDLYTEEEGLKRELQMQTTPMAGNDDACWQWIGPGWKDLF</sequence>
<organism evidence="1 2">
    <name type="scientific">Fistulina hepatica ATCC 64428</name>
    <dbReference type="NCBI Taxonomy" id="1128425"/>
    <lineage>
        <taxon>Eukaryota</taxon>
        <taxon>Fungi</taxon>
        <taxon>Dikarya</taxon>
        <taxon>Basidiomycota</taxon>
        <taxon>Agaricomycotina</taxon>
        <taxon>Agaricomycetes</taxon>
        <taxon>Agaricomycetidae</taxon>
        <taxon>Agaricales</taxon>
        <taxon>Fistulinaceae</taxon>
        <taxon>Fistulina</taxon>
    </lineage>
</organism>
<protein>
    <submittedName>
        <fullName evidence="1">Uncharacterized protein</fullName>
    </submittedName>
</protein>
<dbReference type="OrthoDB" id="107110at2759"/>
<evidence type="ECO:0000313" key="2">
    <source>
        <dbReference type="Proteomes" id="UP000054144"/>
    </source>
</evidence>
<accession>A0A0D7AP75</accession>
<dbReference type="AlphaFoldDB" id="A0A0D7AP75"/>
<proteinExistence type="predicted"/>
<dbReference type="PANTHER" id="PTHR33266:SF1">
    <property type="entry name" value="F-BOX DOMAIN-CONTAINING PROTEIN"/>
    <property type="match status" value="1"/>
</dbReference>
<reference evidence="1 2" key="1">
    <citation type="journal article" date="2015" name="Fungal Genet. Biol.">
        <title>Evolution of novel wood decay mechanisms in Agaricales revealed by the genome sequences of Fistulina hepatica and Cylindrobasidium torrendii.</title>
        <authorList>
            <person name="Floudas D."/>
            <person name="Held B.W."/>
            <person name="Riley R."/>
            <person name="Nagy L.G."/>
            <person name="Koehler G."/>
            <person name="Ransdell A.S."/>
            <person name="Younus H."/>
            <person name="Chow J."/>
            <person name="Chiniquy J."/>
            <person name="Lipzen A."/>
            <person name="Tritt A."/>
            <person name="Sun H."/>
            <person name="Haridas S."/>
            <person name="LaButti K."/>
            <person name="Ohm R.A."/>
            <person name="Kues U."/>
            <person name="Blanchette R.A."/>
            <person name="Grigoriev I.V."/>
            <person name="Minto R.E."/>
            <person name="Hibbett D.S."/>
        </authorList>
    </citation>
    <scope>NUCLEOTIDE SEQUENCE [LARGE SCALE GENOMIC DNA]</scope>
    <source>
        <strain evidence="1 2">ATCC 64428</strain>
    </source>
</reference>
<dbReference type="EMBL" id="KN881606">
    <property type="protein sequence ID" value="KIY53569.1"/>
    <property type="molecule type" value="Genomic_DNA"/>
</dbReference>
<name>A0A0D7AP75_9AGAR</name>